<keyword evidence="4" id="KW-0297">G-protein coupled receptor</keyword>
<dbReference type="SUPFAM" id="SSF81321">
    <property type="entry name" value="Family A G protein-coupled receptor-like"/>
    <property type="match status" value="1"/>
</dbReference>
<keyword evidence="11" id="KW-1185">Reference proteome</keyword>
<keyword evidence="7" id="KW-0807">Transducer</keyword>
<dbReference type="EMBL" id="CACVKT020003764">
    <property type="protein sequence ID" value="CAC5385791.1"/>
    <property type="molecule type" value="Genomic_DNA"/>
</dbReference>
<keyword evidence="2 8" id="KW-0812">Transmembrane</keyword>
<dbReference type="PROSITE" id="PS50262">
    <property type="entry name" value="G_PROTEIN_RECEP_F1_2"/>
    <property type="match status" value="1"/>
</dbReference>
<dbReference type="OrthoDB" id="6106800at2759"/>
<feature type="transmembrane region" description="Helical" evidence="8">
    <location>
        <begin position="173"/>
        <end position="190"/>
    </location>
</feature>
<dbReference type="Gene3D" id="1.20.1070.10">
    <property type="entry name" value="Rhodopsin 7-helix transmembrane proteins"/>
    <property type="match status" value="1"/>
</dbReference>
<organism evidence="10 11">
    <name type="scientific">Mytilus coruscus</name>
    <name type="common">Sea mussel</name>
    <dbReference type="NCBI Taxonomy" id="42192"/>
    <lineage>
        <taxon>Eukaryota</taxon>
        <taxon>Metazoa</taxon>
        <taxon>Spiralia</taxon>
        <taxon>Lophotrochozoa</taxon>
        <taxon>Mollusca</taxon>
        <taxon>Bivalvia</taxon>
        <taxon>Autobranchia</taxon>
        <taxon>Pteriomorphia</taxon>
        <taxon>Mytilida</taxon>
        <taxon>Mytiloidea</taxon>
        <taxon>Mytilidae</taxon>
        <taxon>Mytilinae</taxon>
        <taxon>Mytilus</taxon>
    </lineage>
</organism>
<feature type="transmembrane region" description="Helical" evidence="8">
    <location>
        <begin position="21"/>
        <end position="46"/>
    </location>
</feature>
<evidence type="ECO:0000313" key="11">
    <source>
        <dbReference type="Proteomes" id="UP000507470"/>
    </source>
</evidence>
<evidence type="ECO:0000256" key="8">
    <source>
        <dbReference type="SAM" id="Phobius"/>
    </source>
</evidence>
<accession>A0A6J8BR33</accession>
<dbReference type="Proteomes" id="UP000507470">
    <property type="component" value="Unassembled WGS sequence"/>
</dbReference>
<evidence type="ECO:0000256" key="4">
    <source>
        <dbReference type="ARBA" id="ARBA00023040"/>
    </source>
</evidence>
<evidence type="ECO:0000256" key="7">
    <source>
        <dbReference type="ARBA" id="ARBA00023224"/>
    </source>
</evidence>
<evidence type="ECO:0000256" key="1">
    <source>
        <dbReference type="ARBA" id="ARBA00004141"/>
    </source>
</evidence>
<gene>
    <name evidence="10" type="ORF">MCOR_21293</name>
</gene>
<keyword evidence="6" id="KW-0675">Receptor</keyword>
<sequence>MQVMTIERFRRVCRPLKIQMSAKIALSCMITICIASSVVTIPNLFIRGIHTVRLGDNDTGHDCSIADKFIGSKLVLYYNAALLITSIANIASVVLQYIFIGRQIYKHFQFVKRFRSKSEQKYQTTVISFISIVENKTCDKYNVEYNHKRRKIALNNKAVVNAADRTSYKSTRIAVIVSVFFIISYVPTLLESVLEAIYGEEYIGMFISLPVRNIIEKTFAINHVVNPFIYGFLDKTFRTDCRDILNCC</sequence>
<evidence type="ECO:0000256" key="5">
    <source>
        <dbReference type="ARBA" id="ARBA00023136"/>
    </source>
</evidence>
<evidence type="ECO:0000259" key="9">
    <source>
        <dbReference type="PROSITE" id="PS50262"/>
    </source>
</evidence>
<dbReference type="PANTHER" id="PTHR24243">
    <property type="entry name" value="G-PROTEIN COUPLED RECEPTOR"/>
    <property type="match status" value="1"/>
</dbReference>
<evidence type="ECO:0000256" key="2">
    <source>
        <dbReference type="ARBA" id="ARBA00022692"/>
    </source>
</evidence>
<feature type="domain" description="G-protein coupled receptors family 1 profile" evidence="9">
    <location>
        <begin position="1"/>
        <end position="230"/>
    </location>
</feature>
<evidence type="ECO:0000256" key="6">
    <source>
        <dbReference type="ARBA" id="ARBA00023170"/>
    </source>
</evidence>
<reference evidence="10 11" key="1">
    <citation type="submission" date="2020-06" db="EMBL/GenBank/DDBJ databases">
        <authorList>
            <person name="Li R."/>
            <person name="Bekaert M."/>
        </authorList>
    </citation>
    <scope>NUCLEOTIDE SEQUENCE [LARGE SCALE GENOMIC DNA]</scope>
    <source>
        <strain evidence="11">wild</strain>
    </source>
</reference>
<dbReference type="InterPro" id="IPR017452">
    <property type="entry name" value="GPCR_Rhodpsn_7TM"/>
</dbReference>
<name>A0A6J8BR33_MYTCO</name>
<feature type="transmembrane region" description="Helical" evidence="8">
    <location>
        <begin position="76"/>
        <end position="100"/>
    </location>
</feature>
<dbReference type="GO" id="GO:0005886">
    <property type="term" value="C:plasma membrane"/>
    <property type="evidence" value="ECO:0007669"/>
    <property type="project" value="TreeGrafter"/>
</dbReference>
<evidence type="ECO:0000256" key="3">
    <source>
        <dbReference type="ARBA" id="ARBA00022989"/>
    </source>
</evidence>
<comment type="subcellular location">
    <subcellularLocation>
        <location evidence="1">Membrane</location>
        <topology evidence="1">Multi-pass membrane protein</topology>
    </subcellularLocation>
</comment>
<dbReference type="InterPro" id="IPR000276">
    <property type="entry name" value="GPCR_Rhodpsn"/>
</dbReference>
<evidence type="ECO:0000313" key="10">
    <source>
        <dbReference type="EMBL" id="CAC5385791.1"/>
    </source>
</evidence>
<protein>
    <submittedName>
        <fullName evidence="10">CCKAR</fullName>
    </submittedName>
</protein>
<dbReference type="Pfam" id="PF00001">
    <property type="entry name" value="7tm_1"/>
    <property type="match status" value="1"/>
</dbReference>
<keyword evidence="3 8" id="KW-1133">Transmembrane helix</keyword>
<dbReference type="GO" id="GO:0004930">
    <property type="term" value="F:G protein-coupled receptor activity"/>
    <property type="evidence" value="ECO:0007669"/>
    <property type="project" value="UniProtKB-KW"/>
</dbReference>
<proteinExistence type="predicted"/>
<dbReference type="AlphaFoldDB" id="A0A6J8BR33"/>
<dbReference type="PANTHER" id="PTHR24243:SF208">
    <property type="entry name" value="PYROKININ-1 RECEPTOR"/>
    <property type="match status" value="1"/>
</dbReference>
<keyword evidence="5 8" id="KW-0472">Membrane</keyword>